<accession>A0A316FU89</accession>
<dbReference type="AlphaFoldDB" id="A0A316FU89"/>
<evidence type="ECO:0000313" key="3">
    <source>
        <dbReference type="EMBL" id="PWK44418.1"/>
    </source>
</evidence>
<dbReference type="RefSeq" id="WP_109764981.1">
    <property type="nucleotide sequence ID" value="NZ_QGGU01000015.1"/>
</dbReference>
<dbReference type="OrthoDB" id="9130337at2"/>
<keyword evidence="1" id="KW-0812">Transmembrane</keyword>
<keyword evidence="1" id="KW-0472">Membrane</keyword>
<dbReference type="PANTHER" id="PTHR42709:SF11">
    <property type="entry name" value="DEDA FAMILY PROTEIN"/>
    <property type="match status" value="1"/>
</dbReference>
<comment type="caution">
    <text evidence="3">The sequence shown here is derived from an EMBL/GenBank/DDBJ whole genome shotgun (WGS) entry which is preliminary data.</text>
</comment>
<dbReference type="Proteomes" id="UP000245790">
    <property type="component" value="Unassembled WGS sequence"/>
</dbReference>
<organism evidence="3 4">
    <name type="scientific">Pleionea mediterranea</name>
    <dbReference type="NCBI Taxonomy" id="523701"/>
    <lineage>
        <taxon>Bacteria</taxon>
        <taxon>Pseudomonadati</taxon>
        <taxon>Pseudomonadota</taxon>
        <taxon>Gammaproteobacteria</taxon>
        <taxon>Oceanospirillales</taxon>
        <taxon>Pleioneaceae</taxon>
        <taxon>Pleionea</taxon>
    </lineage>
</organism>
<feature type="transmembrane region" description="Helical" evidence="1">
    <location>
        <begin position="20"/>
        <end position="43"/>
    </location>
</feature>
<evidence type="ECO:0000256" key="1">
    <source>
        <dbReference type="SAM" id="Phobius"/>
    </source>
</evidence>
<dbReference type="Pfam" id="PF09335">
    <property type="entry name" value="VTT_dom"/>
    <property type="match status" value="1"/>
</dbReference>
<evidence type="ECO:0000313" key="4">
    <source>
        <dbReference type="Proteomes" id="UP000245790"/>
    </source>
</evidence>
<gene>
    <name evidence="3" type="ORF">C8D97_11520</name>
</gene>
<dbReference type="PANTHER" id="PTHR42709">
    <property type="entry name" value="ALKALINE PHOSPHATASE LIKE PROTEIN"/>
    <property type="match status" value="1"/>
</dbReference>
<feature type="domain" description="VTT" evidence="2">
    <location>
        <begin position="38"/>
        <end position="158"/>
    </location>
</feature>
<protein>
    <submittedName>
        <fullName evidence="3">Membrane protein YqaA with SNARE-associated domain</fullName>
    </submittedName>
</protein>
<feature type="transmembrane region" description="Helical" evidence="1">
    <location>
        <begin position="55"/>
        <end position="75"/>
    </location>
</feature>
<dbReference type="EMBL" id="QGGU01000015">
    <property type="protein sequence ID" value="PWK44418.1"/>
    <property type="molecule type" value="Genomic_DNA"/>
</dbReference>
<keyword evidence="1" id="KW-1133">Transmembrane helix</keyword>
<keyword evidence="4" id="KW-1185">Reference proteome</keyword>
<dbReference type="InterPro" id="IPR051311">
    <property type="entry name" value="DedA_domain"/>
</dbReference>
<dbReference type="GO" id="GO:0005886">
    <property type="term" value="C:plasma membrane"/>
    <property type="evidence" value="ECO:0007669"/>
    <property type="project" value="TreeGrafter"/>
</dbReference>
<dbReference type="InterPro" id="IPR032816">
    <property type="entry name" value="VTT_dom"/>
</dbReference>
<proteinExistence type="predicted"/>
<evidence type="ECO:0000259" key="2">
    <source>
        <dbReference type="Pfam" id="PF09335"/>
    </source>
</evidence>
<feature type="transmembrane region" description="Helical" evidence="1">
    <location>
        <begin position="171"/>
        <end position="190"/>
    </location>
</feature>
<name>A0A316FU89_9GAMM</name>
<reference evidence="3 4" key="1">
    <citation type="submission" date="2018-05" db="EMBL/GenBank/DDBJ databases">
        <title>Genomic Encyclopedia of Type Strains, Phase IV (KMG-IV): sequencing the most valuable type-strain genomes for metagenomic binning, comparative biology and taxonomic classification.</title>
        <authorList>
            <person name="Goeker M."/>
        </authorList>
    </citation>
    <scope>NUCLEOTIDE SEQUENCE [LARGE SCALE GENOMIC DNA]</scope>
    <source>
        <strain evidence="3 4">DSM 25350</strain>
    </source>
</reference>
<sequence length="193" mass="21889">MKIFSPLYDKCLRWARHRHAVYYLSGMSIAESVFFPIPVDVMLAPMALANKQKAWFYAMICTLTSVIGGLLGYWLGAEMFDLVEPAIASMGYTERFETIKTWMNDYGWVVVFVAGFSPIPYKLFTISAGLIGMALLPFMVASIIGRASRFYLVSALMYFGGETIDRKIKPIIDWLGWIVILLAVVGYLLYKYL</sequence>